<dbReference type="GO" id="GO:0009423">
    <property type="term" value="P:chorismate biosynthetic process"/>
    <property type="evidence" value="ECO:0007669"/>
    <property type="project" value="UniProtKB-UniRule"/>
</dbReference>
<dbReference type="Proteomes" id="UP000244162">
    <property type="component" value="Unassembled WGS sequence"/>
</dbReference>
<feature type="binding site" evidence="8">
    <location>
        <position position="90"/>
    </location>
    <ligand>
        <name>shikimate</name>
        <dbReference type="ChEBI" id="CHEBI:36208"/>
    </ligand>
</feature>
<comment type="function">
    <text evidence="8">Involved in the biosynthesis of the chorismate, which leads to the biosynthesis of aromatic amino acids. Catalyzes the reversible NADPH linked reduction of 3-dehydroshikimate (DHSA) to yield shikimate (SA).</text>
</comment>
<feature type="binding site" evidence="8">
    <location>
        <position position="106"/>
    </location>
    <ligand>
        <name>shikimate</name>
        <dbReference type="ChEBI" id="CHEBI:36208"/>
    </ligand>
</feature>
<evidence type="ECO:0000256" key="6">
    <source>
        <dbReference type="ARBA" id="ARBA00023141"/>
    </source>
</evidence>
<keyword evidence="5 8" id="KW-0560">Oxidoreductase</keyword>
<dbReference type="SUPFAM" id="SSF51735">
    <property type="entry name" value="NAD(P)-binding Rossmann-fold domains"/>
    <property type="match status" value="1"/>
</dbReference>
<dbReference type="AlphaFoldDB" id="A0A2T5G2R1"/>
<dbReference type="SUPFAM" id="SSF53223">
    <property type="entry name" value="Aminoacid dehydrogenase-like, N-terminal domain"/>
    <property type="match status" value="1"/>
</dbReference>
<dbReference type="GO" id="GO:0008652">
    <property type="term" value="P:amino acid biosynthetic process"/>
    <property type="evidence" value="ECO:0007669"/>
    <property type="project" value="UniProtKB-KW"/>
</dbReference>
<organism evidence="11 12">
    <name type="scientific">Sphingomonas oleivorans</name>
    <dbReference type="NCBI Taxonomy" id="1735121"/>
    <lineage>
        <taxon>Bacteria</taxon>
        <taxon>Pseudomonadati</taxon>
        <taxon>Pseudomonadota</taxon>
        <taxon>Alphaproteobacteria</taxon>
        <taxon>Sphingomonadales</taxon>
        <taxon>Sphingomonadaceae</taxon>
        <taxon>Sphingomonas</taxon>
    </lineage>
</organism>
<comment type="caution">
    <text evidence="11">The sequence shown here is derived from an EMBL/GenBank/DDBJ whole genome shotgun (WGS) entry which is preliminary data.</text>
</comment>
<feature type="domain" description="Shikimate dehydrogenase substrate binding N-terminal" evidence="9">
    <location>
        <begin position="10"/>
        <end position="92"/>
    </location>
</feature>
<dbReference type="Pfam" id="PF18317">
    <property type="entry name" value="SDH_C"/>
    <property type="match status" value="1"/>
</dbReference>
<keyword evidence="12" id="KW-1185">Reference proteome</keyword>
<dbReference type="InterPro" id="IPR022893">
    <property type="entry name" value="Shikimate_DH_fam"/>
</dbReference>
<evidence type="ECO:0000259" key="10">
    <source>
        <dbReference type="Pfam" id="PF18317"/>
    </source>
</evidence>
<dbReference type="GO" id="GO:0019632">
    <property type="term" value="P:shikimate metabolic process"/>
    <property type="evidence" value="ECO:0007669"/>
    <property type="project" value="InterPro"/>
</dbReference>
<feature type="binding site" evidence="8">
    <location>
        <position position="65"/>
    </location>
    <ligand>
        <name>shikimate</name>
        <dbReference type="ChEBI" id="CHEBI:36208"/>
    </ligand>
</feature>
<dbReference type="Pfam" id="PF08501">
    <property type="entry name" value="Shikimate_dh_N"/>
    <property type="match status" value="1"/>
</dbReference>
<accession>A0A2T5G2R1</accession>
<dbReference type="HAMAP" id="MF_00222">
    <property type="entry name" value="Shikimate_DH_AroE"/>
    <property type="match status" value="1"/>
</dbReference>
<dbReference type="GO" id="GO:0009073">
    <property type="term" value="P:aromatic amino acid family biosynthetic process"/>
    <property type="evidence" value="ECO:0007669"/>
    <property type="project" value="UniProtKB-KW"/>
</dbReference>
<comment type="catalytic activity">
    <reaction evidence="7 8">
        <text>shikimate + NADP(+) = 3-dehydroshikimate + NADPH + H(+)</text>
        <dbReference type="Rhea" id="RHEA:17737"/>
        <dbReference type="ChEBI" id="CHEBI:15378"/>
        <dbReference type="ChEBI" id="CHEBI:16630"/>
        <dbReference type="ChEBI" id="CHEBI:36208"/>
        <dbReference type="ChEBI" id="CHEBI:57783"/>
        <dbReference type="ChEBI" id="CHEBI:58349"/>
        <dbReference type="EC" id="1.1.1.25"/>
    </reaction>
</comment>
<dbReference type="InterPro" id="IPR041121">
    <property type="entry name" value="SDH_C"/>
</dbReference>
<dbReference type="OrthoDB" id="9792692at2"/>
<evidence type="ECO:0000256" key="8">
    <source>
        <dbReference type="HAMAP-Rule" id="MF_00222"/>
    </source>
</evidence>
<gene>
    <name evidence="8 11" type="primary">aroE</name>
    <name evidence="11" type="ORF">CLG96_04855</name>
</gene>
<dbReference type="EC" id="1.1.1.25" evidence="2 8"/>
<feature type="binding site" evidence="8">
    <location>
        <position position="233"/>
    </location>
    <ligand>
        <name>shikimate</name>
        <dbReference type="ChEBI" id="CHEBI:36208"/>
    </ligand>
</feature>
<dbReference type="Gene3D" id="3.40.50.10860">
    <property type="entry name" value="Leucine Dehydrogenase, chain A, domain 1"/>
    <property type="match status" value="1"/>
</dbReference>
<proteinExistence type="inferred from homology"/>
<evidence type="ECO:0000313" key="12">
    <source>
        <dbReference type="Proteomes" id="UP000244162"/>
    </source>
</evidence>
<reference evidence="11 12" key="1">
    <citation type="submission" date="2017-09" db="EMBL/GenBank/DDBJ databases">
        <title>Sphingomonas panjinensis sp.nov., isolated from oil-contaminated soil.</title>
        <authorList>
            <person name="Wang L."/>
            <person name="Chen L."/>
        </authorList>
    </citation>
    <scope>NUCLEOTIDE SEQUENCE [LARGE SCALE GENOMIC DNA]</scope>
    <source>
        <strain evidence="11 12">FW-11</strain>
    </source>
</reference>
<feature type="domain" description="SDH C-terminal" evidence="10">
    <location>
        <begin position="254"/>
        <end position="277"/>
    </location>
</feature>
<comment type="subunit">
    <text evidence="8">Homodimer.</text>
</comment>
<protein>
    <recommendedName>
        <fullName evidence="2 8">Shikimate dehydrogenase (NADP(+))</fullName>
        <shortName evidence="8">SDH</shortName>
        <ecNumber evidence="2 8">1.1.1.25</ecNumber>
    </recommendedName>
</protein>
<feature type="binding site" evidence="8">
    <location>
        <position position="261"/>
    </location>
    <ligand>
        <name>shikimate</name>
        <dbReference type="ChEBI" id="CHEBI:36208"/>
    </ligand>
</feature>
<feature type="binding site" evidence="8">
    <location>
        <position position="254"/>
    </location>
    <ligand>
        <name>NADP(+)</name>
        <dbReference type="ChEBI" id="CHEBI:58349"/>
    </ligand>
</feature>
<dbReference type="NCBIfam" id="TIGR00507">
    <property type="entry name" value="aroE"/>
    <property type="match status" value="1"/>
</dbReference>
<feature type="binding site" evidence="8">
    <location>
        <position position="231"/>
    </location>
    <ligand>
        <name>NADP(+)</name>
        <dbReference type="ChEBI" id="CHEBI:58349"/>
    </ligand>
</feature>
<dbReference type="EMBL" id="NWBU01000004">
    <property type="protein sequence ID" value="PTQ13425.1"/>
    <property type="molecule type" value="Genomic_DNA"/>
</dbReference>
<comment type="pathway">
    <text evidence="1 8">Metabolic intermediate biosynthesis; chorismate biosynthesis; chorismate from D-erythrose 4-phosphate and phosphoenolpyruvate: step 4/7.</text>
</comment>
<keyword evidence="3 8" id="KW-0028">Amino-acid biosynthesis</keyword>
<keyword evidence="6 8" id="KW-0057">Aromatic amino acid biosynthesis</keyword>
<dbReference type="InterPro" id="IPR011342">
    <property type="entry name" value="Shikimate_DH"/>
</dbReference>
<dbReference type="CDD" id="cd01065">
    <property type="entry name" value="NAD_bind_Shikimate_DH"/>
    <property type="match status" value="1"/>
</dbReference>
<evidence type="ECO:0000256" key="3">
    <source>
        <dbReference type="ARBA" id="ARBA00022605"/>
    </source>
</evidence>
<sequence length="288" mass="30975">MTILPPSAGVIGWPIAQSKSPLIHRFWLARLGLDGDYGRFPVQPARLGEAIRALPALGLRGVNVTAPHKEAVIPFLDRLDPVAERIGAVNTIRVEEDGMLAGYNTDAAGFLEPLRPLLAERHLFRMARIIGTGGAALAIAHALWSEGFAIVMVGRDPEKTRRLRASVDPAEGPNSFTASLESFAEPLDFAWDDRSGVLDLLVNATSLGMKGFPPLPIDFSHVPPGAHVYDAVYAPLETPLLAEAKLRGHPVIDGLSMLIGQAAQAFELFFGAPPPREHDAELRALLTA</sequence>
<evidence type="ECO:0000256" key="5">
    <source>
        <dbReference type="ARBA" id="ARBA00023002"/>
    </source>
</evidence>
<evidence type="ECO:0000256" key="1">
    <source>
        <dbReference type="ARBA" id="ARBA00004871"/>
    </source>
</evidence>
<dbReference type="PANTHER" id="PTHR21089">
    <property type="entry name" value="SHIKIMATE DEHYDROGENASE"/>
    <property type="match status" value="1"/>
</dbReference>
<dbReference type="UniPathway" id="UPA00053">
    <property type="reaction ID" value="UER00087"/>
</dbReference>
<feature type="active site" description="Proton acceptor" evidence="8">
    <location>
        <position position="69"/>
    </location>
</feature>
<dbReference type="Gene3D" id="3.40.50.720">
    <property type="entry name" value="NAD(P)-binding Rossmann-like Domain"/>
    <property type="match status" value="1"/>
</dbReference>
<dbReference type="GO" id="GO:0005829">
    <property type="term" value="C:cytosol"/>
    <property type="evidence" value="ECO:0007669"/>
    <property type="project" value="TreeGrafter"/>
</dbReference>
<evidence type="ECO:0000259" key="9">
    <source>
        <dbReference type="Pfam" id="PF08501"/>
    </source>
</evidence>
<evidence type="ECO:0000313" key="11">
    <source>
        <dbReference type="EMBL" id="PTQ13425.1"/>
    </source>
</evidence>
<feature type="binding site" evidence="8">
    <location>
        <begin position="18"/>
        <end position="20"/>
    </location>
    <ligand>
        <name>shikimate</name>
        <dbReference type="ChEBI" id="CHEBI:36208"/>
    </ligand>
</feature>
<dbReference type="GO" id="GO:0050661">
    <property type="term" value="F:NADP binding"/>
    <property type="evidence" value="ECO:0007669"/>
    <property type="project" value="InterPro"/>
</dbReference>
<comment type="similarity">
    <text evidence="8">Belongs to the shikimate dehydrogenase family.</text>
</comment>
<dbReference type="GO" id="GO:0004764">
    <property type="term" value="F:shikimate 3-dehydrogenase (NADP+) activity"/>
    <property type="evidence" value="ECO:0007669"/>
    <property type="project" value="UniProtKB-UniRule"/>
</dbReference>
<dbReference type="InterPro" id="IPR036291">
    <property type="entry name" value="NAD(P)-bd_dom_sf"/>
</dbReference>
<comment type="caution">
    <text evidence="8">Lacks conserved residue(s) required for the propagation of feature annotation.</text>
</comment>
<keyword evidence="4 8" id="KW-0521">NADP</keyword>
<evidence type="ECO:0000256" key="7">
    <source>
        <dbReference type="ARBA" id="ARBA00049442"/>
    </source>
</evidence>
<dbReference type="InterPro" id="IPR013708">
    <property type="entry name" value="Shikimate_DH-bd_N"/>
</dbReference>
<name>A0A2T5G2R1_9SPHN</name>
<evidence type="ECO:0000256" key="4">
    <source>
        <dbReference type="ARBA" id="ARBA00022857"/>
    </source>
</evidence>
<evidence type="ECO:0000256" key="2">
    <source>
        <dbReference type="ARBA" id="ARBA00012962"/>
    </source>
</evidence>
<dbReference type="PANTHER" id="PTHR21089:SF1">
    <property type="entry name" value="BIFUNCTIONAL 3-DEHYDROQUINATE DEHYDRATASE_SHIKIMATE DEHYDROGENASE, CHLOROPLASTIC"/>
    <property type="match status" value="1"/>
</dbReference>
<dbReference type="InterPro" id="IPR046346">
    <property type="entry name" value="Aminoacid_DH-like_N_sf"/>
</dbReference>
<dbReference type="RefSeq" id="WP_107966657.1">
    <property type="nucleotide sequence ID" value="NZ_NWBU01000004.1"/>
</dbReference>